<comment type="subcellular location">
    <subcellularLocation>
        <location evidence="1">Cytoplasm</location>
    </subcellularLocation>
</comment>
<evidence type="ECO:0000256" key="9">
    <source>
        <dbReference type="ARBA" id="ARBA00047207"/>
    </source>
</evidence>
<evidence type="ECO:0000256" key="3">
    <source>
        <dbReference type="ARBA" id="ARBA00023026"/>
    </source>
</evidence>
<dbReference type="Pfam" id="PF22381">
    <property type="entry name" value="Staph_reg_Sar_Rot"/>
    <property type="match status" value="1"/>
</dbReference>
<dbReference type="KEGG" id="tim:GMBLW1_11970"/>
<dbReference type="PRINTS" id="PR00598">
    <property type="entry name" value="HTHMARR"/>
</dbReference>
<comment type="similarity">
    <text evidence="7">Belongs to the SarZ family.</text>
</comment>
<dbReference type="SMART" id="SM00347">
    <property type="entry name" value="HTH_MARR"/>
    <property type="match status" value="1"/>
</dbReference>
<keyword evidence="12" id="KW-1185">Reference proteome</keyword>
<dbReference type="EMBL" id="LR593887">
    <property type="protein sequence ID" value="VTS02378.1"/>
    <property type="molecule type" value="Genomic_DNA"/>
</dbReference>
<dbReference type="SUPFAM" id="SSF46785">
    <property type="entry name" value="Winged helix' DNA-binding domain"/>
    <property type="match status" value="1"/>
</dbReference>
<keyword evidence="4" id="KW-0238">DNA-binding</keyword>
<proteinExistence type="inferred from homology"/>
<dbReference type="InterPro" id="IPR055166">
    <property type="entry name" value="Transc_reg_Sar_Rot_HTH"/>
</dbReference>
<dbReference type="InterPro" id="IPR036390">
    <property type="entry name" value="WH_DNA-bd_sf"/>
</dbReference>
<keyword evidence="5" id="KW-0804">Transcription</keyword>
<dbReference type="InterPro" id="IPR023187">
    <property type="entry name" value="Tscrpt_reg_MarR-type_CS"/>
</dbReference>
<dbReference type="PANTHER" id="PTHR42756:SF1">
    <property type="entry name" value="TRANSCRIPTIONAL REPRESSOR OF EMRAB OPERON"/>
    <property type="match status" value="1"/>
</dbReference>
<evidence type="ECO:0000313" key="12">
    <source>
        <dbReference type="Proteomes" id="UP000464378"/>
    </source>
</evidence>
<accession>A0A6C2YNQ7</accession>
<evidence type="ECO:0000256" key="8">
    <source>
        <dbReference type="ARBA" id="ARBA00047188"/>
    </source>
</evidence>
<evidence type="ECO:0000256" key="7">
    <source>
        <dbReference type="ARBA" id="ARBA00046337"/>
    </source>
</evidence>
<dbReference type="PROSITE" id="PS50995">
    <property type="entry name" value="HTH_MARR_2"/>
    <property type="match status" value="1"/>
</dbReference>
<sequence>MTSLDQNAAELRSLVQEFLLQVRKVDSAATANPETELTPQEVRVLEYLGDRDMRMMRELAEFLVLAVNSVTNIIDNLEKRSLVRRTRSDEDRRVVLVELTETGKTIYNRLAVHKQDFLQKLLSSLEPSEHSSFMLSFTRMVETGRAVLGLKAPTVTPPAAEGATA</sequence>
<keyword evidence="3" id="KW-0843">Virulence</keyword>
<evidence type="ECO:0000259" key="10">
    <source>
        <dbReference type="PROSITE" id="PS50995"/>
    </source>
</evidence>
<evidence type="ECO:0000256" key="2">
    <source>
        <dbReference type="ARBA" id="ARBA00023015"/>
    </source>
</evidence>
<dbReference type="Proteomes" id="UP000464378">
    <property type="component" value="Chromosome"/>
</dbReference>
<protein>
    <recommendedName>
        <fullName evidence="6">HTH-type transcriptional regulator MgrA</fullName>
    </recommendedName>
    <alternativeName>
        <fullName evidence="8">HTH-type transcriptional regulator SarZ</fullName>
    </alternativeName>
    <alternativeName>
        <fullName evidence="9">Staphylococcal accessory regulator Z</fullName>
    </alternativeName>
</protein>
<name>A0A6C2YNQ7_9BACT</name>
<dbReference type="PROSITE" id="PS01117">
    <property type="entry name" value="HTH_MARR_1"/>
    <property type="match status" value="1"/>
</dbReference>
<dbReference type="InParanoid" id="A0A6C2YNQ7"/>
<dbReference type="AlphaFoldDB" id="A0A6C2YNQ7"/>
<evidence type="ECO:0000256" key="5">
    <source>
        <dbReference type="ARBA" id="ARBA00023163"/>
    </source>
</evidence>
<dbReference type="Gene3D" id="1.10.10.10">
    <property type="entry name" value="Winged helix-like DNA-binding domain superfamily/Winged helix DNA-binding domain"/>
    <property type="match status" value="1"/>
</dbReference>
<evidence type="ECO:0000256" key="6">
    <source>
        <dbReference type="ARBA" id="ARBA00040307"/>
    </source>
</evidence>
<dbReference type="EMBL" id="LR586016">
    <property type="protein sequence ID" value="VIP02763.1"/>
    <property type="molecule type" value="Genomic_DNA"/>
</dbReference>
<gene>
    <name evidence="11" type="ORF">GMBLW1_11970</name>
</gene>
<dbReference type="GO" id="GO:0003677">
    <property type="term" value="F:DNA binding"/>
    <property type="evidence" value="ECO:0007669"/>
    <property type="project" value="UniProtKB-KW"/>
</dbReference>
<evidence type="ECO:0000256" key="4">
    <source>
        <dbReference type="ARBA" id="ARBA00023125"/>
    </source>
</evidence>
<dbReference type="InterPro" id="IPR036388">
    <property type="entry name" value="WH-like_DNA-bd_sf"/>
</dbReference>
<organism evidence="11">
    <name type="scientific">Tuwongella immobilis</name>
    <dbReference type="NCBI Taxonomy" id="692036"/>
    <lineage>
        <taxon>Bacteria</taxon>
        <taxon>Pseudomonadati</taxon>
        <taxon>Planctomycetota</taxon>
        <taxon>Planctomycetia</taxon>
        <taxon>Gemmatales</taxon>
        <taxon>Gemmataceae</taxon>
        <taxon>Tuwongella</taxon>
    </lineage>
</organism>
<reference evidence="11" key="1">
    <citation type="submission" date="2019-04" db="EMBL/GenBank/DDBJ databases">
        <authorList>
            <consortium name="Science for Life Laboratories"/>
        </authorList>
    </citation>
    <scope>NUCLEOTIDE SEQUENCE</scope>
    <source>
        <strain evidence="11">MBLW1</strain>
    </source>
</reference>
<evidence type="ECO:0000313" key="11">
    <source>
        <dbReference type="EMBL" id="VIP02763.1"/>
    </source>
</evidence>
<evidence type="ECO:0000256" key="1">
    <source>
        <dbReference type="ARBA" id="ARBA00004496"/>
    </source>
</evidence>
<dbReference type="PANTHER" id="PTHR42756">
    <property type="entry name" value="TRANSCRIPTIONAL REGULATOR, MARR"/>
    <property type="match status" value="1"/>
</dbReference>
<feature type="domain" description="HTH marR-type" evidence="10">
    <location>
        <begin position="1"/>
        <end position="142"/>
    </location>
</feature>
<keyword evidence="2" id="KW-0805">Transcription regulation</keyword>
<dbReference type="GO" id="GO:0003700">
    <property type="term" value="F:DNA-binding transcription factor activity"/>
    <property type="evidence" value="ECO:0007669"/>
    <property type="project" value="InterPro"/>
</dbReference>
<dbReference type="InterPro" id="IPR000835">
    <property type="entry name" value="HTH_MarR-typ"/>
</dbReference>